<sequence length="104" mass="11723">MSFTTFITYPRPVGEVKFDLKYYTENHMTSVTNTWKPKGLRSMTVTHHSEGPYIVQAILIWDSSHAYESAITSEGGPELFADIPNFTDIEPVVLKGDVKAVWNA</sequence>
<keyword evidence="3" id="KW-1185">Reference proteome</keyword>
<dbReference type="Proteomes" id="UP000758603">
    <property type="component" value="Unassembled WGS sequence"/>
</dbReference>
<dbReference type="EMBL" id="JAGPXC010000011">
    <property type="protein sequence ID" value="KAH6645314.1"/>
    <property type="molecule type" value="Genomic_DNA"/>
</dbReference>
<evidence type="ECO:0008006" key="4">
    <source>
        <dbReference type="Google" id="ProtNLM"/>
    </source>
</evidence>
<accession>A0A9P8RGD0</accession>
<dbReference type="Gene3D" id="3.30.70.100">
    <property type="match status" value="1"/>
</dbReference>
<comment type="caution">
    <text evidence="2">The sequence shown here is derived from an EMBL/GenBank/DDBJ whole genome shotgun (WGS) entry which is preliminary data.</text>
</comment>
<gene>
    <name evidence="2" type="ORF">BKA67DRAFT_584772</name>
</gene>
<dbReference type="GO" id="GO:0016491">
    <property type="term" value="F:oxidoreductase activity"/>
    <property type="evidence" value="ECO:0007669"/>
    <property type="project" value="InterPro"/>
</dbReference>
<dbReference type="AlphaFoldDB" id="A0A9P8RGD0"/>
<dbReference type="NCBIfam" id="TIGR02118">
    <property type="entry name" value="EthD family reductase"/>
    <property type="match status" value="1"/>
</dbReference>
<comment type="similarity">
    <text evidence="1">Belongs to the tpcK family.</text>
</comment>
<evidence type="ECO:0000313" key="3">
    <source>
        <dbReference type="Proteomes" id="UP000758603"/>
    </source>
</evidence>
<dbReference type="InterPro" id="IPR009799">
    <property type="entry name" value="EthD_dom"/>
</dbReference>
<dbReference type="PANTHER" id="PTHR40260">
    <property type="entry name" value="BLR8190 PROTEIN"/>
    <property type="match status" value="1"/>
</dbReference>
<dbReference type="OrthoDB" id="4892971at2759"/>
<dbReference type="GeneID" id="70133056"/>
<proteinExistence type="inferred from homology"/>
<name>A0A9P8RGD0_9PEZI</name>
<dbReference type="PANTHER" id="PTHR40260:SF2">
    <property type="entry name" value="BLR8190 PROTEIN"/>
    <property type="match status" value="1"/>
</dbReference>
<organism evidence="2 3">
    <name type="scientific">Truncatella angustata</name>
    <dbReference type="NCBI Taxonomy" id="152316"/>
    <lineage>
        <taxon>Eukaryota</taxon>
        <taxon>Fungi</taxon>
        <taxon>Dikarya</taxon>
        <taxon>Ascomycota</taxon>
        <taxon>Pezizomycotina</taxon>
        <taxon>Sordariomycetes</taxon>
        <taxon>Xylariomycetidae</taxon>
        <taxon>Amphisphaeriales</taxon>
        <taxon>Sporocadaceae</taxon>
        <taxon>Truncatella</taxon>
    </lineage>
</organism>
<protein>
    <recommendedName>
        <fullName evidence="4">EthD domain-containing protein</fullName>
    </recommendedName>
</protein>
<dbReference type="RefSeq" id="XP_045951828.1">
    <property type="nucleotide sequence ID" value="XM_046104165.1"/>
</dbReference>
<reference evidence="2" key="1">
    <citation type="journal article" date="2021" name="Nat. Commun.">
        <title>Genetic determinants of endophytism in the Arabidopsis root mycobiome.</title>
        <authorList>
            <person name="Mesny F."/>
            <person name="Miyauchi S."/>
            <person name="Thiergart T."/>
            <person name="Pickel B."/>
            <person name="Atanasova L."/>
            <person name="Karlsson M."/>
            <person name="Huettel B."/>
            <person name="Barry K.W."/>
            <person name="Haridas S."/>
            <person name="Chen C."/>
            <person name="Bauer D."/>
            <person name="Andreopoulos W."/>
            <person name="Pangilinan J."/>
            <person name="LaButti K."/>
            <person name="Riley R."/>
            <person name="Lipzen A."/>
            <person name="Clum A."/>
            <person name="Drula E."/>
            <person name="Henrissat B."/>
            <person name="Kohler A."/>
            <person name="Grigoriev I.V."/>
            <person name="Martin F.M."/>
            <person name="Hacquard S."/>
        </authorList>
    </citation>
    <scope>NUCLEOTIDE SEQUENCE</scope>
    <source>
        <strain evidence="2">MPI-SDFR-AT-0073</strain>
    </source>
</reference>
<dbReference type="InterPro" id="IPR011008">
    <property type="entry name" value="Dimeric_a/b-barrel"/>
</dbReference>
<evidence type="ECO:0000256" key="1">
    <source>
        <dbReference type="ARBA" id="ARBA00005986"/>
    </source>
</evidence>
<evidence type="ECO:0000313" key="2">
    <source>
        <dbReference type="EMBL" id="KAH6645314.1"/>
    </source>
</evidence>
<dbReference type="SUPFAM" id="SSF54909">
    <property type="entry name" value="Dimeric alpha+beta barrel"/>
    <property type="match status" value="1"/>
</dbReference>